<evidence type="ECO:0000259" key="1">
    <source>
        <dbReference type="Pfam" id="PF06230"/>
    </source>
</evidence>
<dbReference type="InterPro" id="IPR043167">
    <property type="entry name" value="LpxI_C_sf"/>
</dbReference>
<dbReference type="InterPro" id="IPR041255">
    <property type="entry name" value="LpxI_N"/>
</dbReference>
<dbReference type="PANTHER" id="PTHR39962">
    <property type="entry name" value="BLL4848 PROTEIN"/>
    <property type="match status" value="1"/>
</dbReference>
<dbReference type="InterPro" id="IPR053174">
    <property type="entry name" value="LpxI"/>
</dbReference>
<keyword evidence="3" id="KW-0378">Hydrolase</keyword>
<reference evidence="3" key="1">
    <citation type="submission" date="2021-03" db="EMBL/GenBank/DDBJ databases">
        <title>Sagittula salina sp. nov. strain M10.9X isolated from the marine waste.</title>
        <authorList>
            <person name="Satari L."/>
            <person name="Molina-Menor E."/>
            <person name="Vidal-Verdu A."/>
            <person name="Pascual J."/>
            <person name="Pereto J."/>
            <person name="Porcar M."/>
        </authorList>
    </citation>
    <scope>NUCLEOTIDE SEQUENCE</scope>
    <source>
        <strain evidence="3">M10.9X</strain>
    </source>
</reference>
<dbReference type="EMBL" id="JAGISH010000005">
    <property type="protein sequence ID" value="MBP0483013.1"/>
    <property type="molecule type" value="Genomic_DNA"/>
</dbReference>
<comment type="caution">
    <text evidence="3">The sequence shown here is derived from an EMBL/GenBank/DDBJ whole genome shotgun (WGS) entry which is preliminary data.</text>
</comment>
<dbReference type="AlphaFoldDB" id="A0A940MNT1"/>
<gene>
    <name evidence="3" type="primary">lpxI</name>
    <name evidence="3" type="ORF">J5474_11000</name>
</gene>
<dbReference type="RefSeq" id="WP_209360951.1">
    <property type="nucleotide sequence ID" value="NZ_JAGISH010000005.1"/>
</dbReference>
<name>A0A940MNT1_9RHOB</name>
<proteinExistence type="predicted"/>
<feature type="domain" description="LpxI C-terminal" evidence="1">
    <location>
        <begin position="143"/>
        <end position="252"/>
    </location>
</feature>
<evidence type="ECO:0000259" key="2">
    <source>
        <dbReference type="Pfam" id="PF17930"/>
    </source>
</evidence>
<keyword evidence="4" id="KW-1185">Reference proteome</keyword>
<dbReference type="Proteomes" id="UP000675940">
    <property type="component" value="Unassembled WGS sequence"/>
</dbReference>
<sequence length="259" mass="27293">MLALIAGRGALPLAVAQARGEVLVCALDHCPPERLAVDRTFRIETLGSLLCWLKGRGVTEVCLCGSITRPALDWRRIDLCTWPLVPRVLRALRRGDDGALRIVIDIFEGAGFSVLAAHEAAPGLLPAAGIWGRLPEGAEAVAVIGDEVSSAQGRADLGQACVLRGETVLAREDDSGTDAMLARLQGAAGGVLYKAPKPGQDRRADLPVIGPDTVAGAAGAGLRGIVIEAGGVMVLEAERVRKRLTAERMFLWVRERGAS</sequence>
<dbReference type="GO" id="GO:0016787">
    <property type="term" value="F:hydrolase activity"/>
    <property type="evidence" value="ECO:0007669"/>
    <property type="project" value="UniProtKB-KW"/>
</dbReference>
<evidence type="ECO:0000313" key="4">
    <source>
        <dbReference type="Proteomes" id="UP000675940"/>
    </source>
</evidence>
<dbReference type="Gene3D" id="3.40.50.20">
    <property type="match status" value="1"/>
</dbReference>
<accession>A0A940MNT1</accession>
<dbReference type="Gene3D" id="3.40.140.80">
    <property type="match status" value="1"/>
</dbReference>
<feature type="domain" description="LpxI N-terminal" evidence="2">
    <location>
        <begin position="2"/>
        <end position="124"/>
    </location>
</feature>
<dbReference type="PANTHER" id="PTHR39962:SF1">
    <property type="entry name" value="LPXI FAMILY PROTEIN"/>
    <property type="match status" value="1"/>
</dbReference>
<organism evidence="3 4">
    <name type="scientific">Sagittula salina</name>
    <dbReference type="NCBI Taxonomy" id="2820268"/>
    <lineage>
        <taxon>Bacteria</taxon>
        <taxon>Pseudomonadati</taxon>
        <taxon>Pseudomonadota</taxon>
        <taxon>Alphaproteobacteria</taxon>
        <taxon>Rhodobacterales</taxon>
        <taxon>Roseobacteraceae</taxon>
        <taxon>Sagittula</taxon>
    </lineage>
</organism>
<evidence type="ECO:0000313" key="3">
    <source>
        <dbReference type="EMBL" id="MBP0483013.1"/>
    </source>
</evidence>
<dbReference type="InterPro" id="IPR010415">
    <property type="entry name" value="LpxI_C"/>
</dbReference>
<dbReference type="Pfam" id="PF06230">
    <property type="entry name" value="LpxI_C"/>
    <property type="match status" value="1"/>
</dbReference>
<dbReference type="Pfam" id="PF17930">
    <property type="entry name" value="LpxI_N"/>
    <property type="match status" value="1"/>
</dbReference>
<protein>
    <submittedName>
        <fullName evidence="3">UDP-2,3-diacylglucosamine diphosphatase LpxI</fullName>
        <ecNumber evidence="3">3.6.1.54</ecNumber>
    </submittedName>
</protein>
<dbReference type="EC" id="3.6.1.54" evidence="3"/>